<organism evidence="1">
    <name type="scientific">Pseudomonas phage HRDY3</name>
    <dbReference type="NCBI Taxonomy" id="3236930"/>
    <lineage>
        <taxon>Viruses</taxon>
    </lineage>
</organism>
<dbReference type="EMBL" id="PQ015379">
    <property type="protein sequence ID" value="XDJ15404.1"/>
    <property type="molecule type" value="Genomic_DNA"/>
</dbReference>
<protein>
    <submittedName>
        <fullName evidence="1">Uncharacterized protein</fullName>
    </submittedName>
</protein>
<proteinExistence type="predicted"/>
<accession>A0AB39CEH7</accession>
<sequence>MAGKRLELVEKLVGQMIAEMGAVRFIIAVGNATSHGGALLANDRIDLDRDDVMLQSWHRGIDELRNVAKWMEGDESQAEYFLGQHTSGKMYGNKPRLSDRIGEYSLDQMTINDRTQHPIASVEHLVFELTGEKIQFLREKGDRKSTVLLRCGLAVFMNEVIGAMGDDHEFQEVVFAIAKCVAESGVSVNWKHFEYSCNAHYNRVKRVVVDTEEEEEEETDTLWYTNADTIEALVYKELGTMFHLGAAHHGADFVHLPVNEQTFVEVLQTFVRNQRSVGHVIDTFNDRFNLYVTCEEVNQRVVAGPGQKSLHPRVVRKAKAARAGALS</sequence>
<evidence type="ECO:0000313" key="1">
    <source>
        <dbReference type="EMBL" id="XDJ15404.1"/>
    </source>
</evidence>
<reference evidence="1" key="1">
    <citation type="submission" date="2024-07" db="EMBL/GenBank/DDBJ databases">
        <authorList>
            <person name="Bringhurst R.M."/>
            <person name="Homer T.E."/>
        </authorList>
    </citation>
    <scope>NUCLEOTIDE SEQUENCE</scope>
</reference>
<name>A0AB39CEH7_9VIRU</name>